<sequence length="730" mass="82513">MNSLSYLMVEVKRIFRSRVTWLVITLTVCAPLAGYSLYQPANIATKASRFIANPVLAAVIGGAVLFALLTLFELDRVHRKGTAVLTDTIVSPLTMNAARLIALLMAATAAGLLMMAVYYPYTYIKMGYLFDPGLYLESYMILLLPSLWTGCLVAAAFYQITRRFELSFLLVVACLLVSRSDYFAEKYMLRWINPSVPLFTDDFSNAMPLRMAAHNRLFWLLVLMGLWLVSVLFIRRYGKGIIGSLARNGRKLYLPMLAVVFFAGGAHTYISQPYINNSLSGEDSFDNYDYYERLFLISTQVNATPDVRSGTLNGTVTYQIRNENTESLEQKLEINSGYTVHNMTLNGQPLAFTDLNIDKESGKQIVFTLPPVEEMELVIEYGGYPKAWAYLVNEMNSSIISREYIDLTFTSFAPVLPMRDADDNDPADLTATFTIPADMVPIVPRGGNIELVSGNEDGTKTWNVLRKDAISMSLLAADFIREDIKTEGLATQFYYGRKHQNIMESSNIRELLEEVIDYCTHKFGPHAAAGSGTLKLVQTTAFKLGGIAAGDMSSMDETAFSEEGMNDPWKGAKGNEVLAHEIIHQWWGLSTMFQPDLENHWTQEGLTVYVTYRFAKEKYGEEYARKNYIDVWEQAVEAQKRNFYTRNPHYLDVLPDRYAEAVRLEQSRVNEYCLMALKILKAEQLVGGEKNFDKLLAEMYETKGTENYPLLSYNDFLKTSGLTKEMLELD</sequence>
<feature type="transmembrane region" description="Helical" evidence="2">
    <location>
        <begin position="217"/>
        <end position="234"/>
    </location>
</feature>
<dbReference type="PANTHER" id="PTHR45726:SF3">
    <property type="entry name" value="LEUKOTRIENE A-4 HYDROLASE"/>
    <property type="match status" value="1"/>
</dbReference>
<keyword evidence="2" id="KW-1133">Transmembrane helix</keyword>
<feature type="transmembrane region" description="Helical" evidence="2">
    <location>
        <begin position="252"/>
        <end position="270"/>
    </location>
</feature>
<gene>
    <name evidence="3" type="ORF">B9T62_36145</name>
</gene>
<feature type="binding site" evidence="1">
    <location>
        <position position="580"/>
    </location>
    <ligand>
        <name>Zn(2+)</name>
        <dbReference type="ChEBI" id="CHEBI:29105"/>
        <note>catalytic</note>
    </ligand>
</feature>
<organism evidence="3 4">
    <name type="scientific">Paenibacillus donghaensis</name>
    <dbReference type="NCBI Taxonomy" id="414771"/>
    <lineage>
        <taxon>Bacteria</taxon>
        <taxon>Bacillati</taxon>
        <taxon>Bacillota</taxon>
        <taxon>Bacilli</taxon>
        <taxon>Bacillales</taxon>
        <taxon>Paenibacillaceae</taxon>
        <taxon>Paenibacillus</taxon>
    </lineage>
</organism>
<dbReference type="InterPro" id="IPR027268">
    <property type="entry name" value="Peptidase_M4/M1_CTD_sf"/>
</dbReference>
<dbReference type="InterPro" id="IPR034015">
    <property type="entry name" value="M1_LTA4H"/>
</dbReference>
<dbReference type="RefSeq" id="WP_087919651.1">
    <property type="nucleotide sequence ID" value="NZ_CP021780.1"/>
</dbReference>
<feature type="transmembrane region" description="Helical" evidence="2">
    <location>
        <begin position="21"/>
        <end position="38"/>
    </location>
</feature>
<accession>A0A2Z2KS26</accession>
<evidence type="ECO:0008006" key="5">
    <source>
        <dbReference type="Google" id="ProtNLM"/>
    </source>
</evidence>
<feature type="transmembrane region" description="Helical" evidence="2">
    <location>
        <begin position="139"/>
        <end position="159"/>
    </location>
</feature>
<dbReference type="AlphaFoldDB" id="A0A2Z2KS26"/>
<proteinExistence type="predicted"/>
<dbReference type="EMBL" id="CP021780">
    <property type="protein sequence ID" value="ASA25689.1"/>
    <property type="molecule type" value="Genomic_DNA"/>
</dbReference>
<dbReference type="Gene3D" id="1.10.390.10">
    <property type="entry name" value="Neutral Protease Domain 2"/>
    <property type="match status" value="1"/>
</dbReference>
<feature type="transmembrane region" description="Helical" evidence="2">
    <location>
        <begin position="166"/>
        <end position="184"/>
    </location>
</feature>
<feature type="transmembrane region" description="Helical" evidence="2">
    <location>
        <begin position="50"/>
        <end position="72"/>
    </location>
</feature>
<dbReference type="Proteomes" id="UP000249890">
    <property type="component" value="Chromosome"/>
</dbReference>
<evidence type="ECO:0000313" key="3">
    <source>
        <dbReference type="EMBL" id="ASA25689.1"/>
    </source>
</evidence>
<feature type="binding site" evidence="1">
    <location>
        <position position="604"/>
    </location>
    <ligand>
        <name>Zn(2+)</name>
        <dbReference type="ChEBI" id="CHEBI:29105"/>
        <note>catalytic</note>
    </ligand>
</feature>
<feature type="binding site" evidence="1">
    <location>
        <position position="584"/>
    </location>
    <ligand>
        <name>Zn(2+)</name>
        <dbReference type="ChEBI" id="CHEBI:29105"/>
        <note>catalytic</note>
    </ligand>
</feature>
<evidence type="ECO:0000313" key="4">
    <source>
        <dbReference type="Proteomes" id="UP000249890"/>
    </source>
</evidence>
<dbReference type="PANTHER" id="PTHR45726">
    <property type="entry name" value="LEUKOTRIENE A-4 HYDROLASE"/>
    <property type="match status" value="1"/>
</dbReference>
<dbReference type="KEGG" id="pdh:B9T62_36145"/>
<keyword evidence="2" id="KW-0812">Transmembrane</keyword>
<dbReference type="OrthoDB" id="9814383at2"/>
<dbReference type="SUPFAM" id="SSF55486">
    <property type="entry name" value="Metalloproteases ('zincins'), catalytic domain"/>
    <property type="match status" value="1"/>
</dbReference>
<evidence type="ECO:0000256" key="2">
    <source>
        <dbReference type="SAM" id="Phobius"/>
    </source>
</evidence>
<comment type="cofactor">
    <cofactor evidence="1">
        <name>Zn(2+)</name>
        <dbReference type="ChEBI" id="CHEBI:29105"/>
    </cofactor>
    <text evidence="1">Binds 1 zinc ion per subunit.</text>
</comment>
<evidence type="ECO:0000256" key="1">
    <source>
        <dbReference type="PIRSR" id="PIRSR634015-3"/>
    </source>
</evidence>
<keyword evidence="4" id="KW-1185">Reference proteome</keyword>
<dbReference type="GO" id="GO:0046872">
    <property type="term" value="F:metal ion binding"/>
    <property type="evidence" value="ECO:0007669"/>
    <property type="project" value="UniProtKB-KW"/>
</dbReference>
<protein>
    <recommendedName>
        <fullName evidence="5">Peptidase M1 membrane alanine aminopeptidase domain-containing protein</fullName>
    </recommendedName>
</protein>
<reference evidence="3 4" key="1">
    <citation type="submission" date="2017-06" db="EMBL/GenBank/DDBJ databases">
        <title>Complete genome sequence of Paenibacillus donghaensis KCTC 13049T isolated from East Sea sediment, South Korea.</title>
        <authorList>
            <person name="Jung B.K."/>
            <person name="Hong S.-J."/>
            <person name="Shin J.-H."/>
        </authorList>
    </citation>
    <scope>NUCLEOTIDE SEQUENCE [LARGE SCALE GENOMIC DNA]</scope>
    <source>
        <strain evidence="3 4">KCTC 13049</strain>
    </source>
</reference>
<keyword evidence="1" id="KW-0479">Metal-binding</keyword>
<keyword evidence="1" id="KW-0862">Zinc</keyword>
<keyword evidence="2" id="KW-0472">Membrane</keyword>
<name>A0A2Z2KS26_9BACL</name>
<feature type="transmembrane region" description="Helical" evidence="2">
    <location>
        <begin position="100"/>
        <end position="119"/>
    </location>
</feature>